<feature type="transmembrane region" description="Helical" evidence="12">
    <location>
        <begin position="132"/>
        <end position="151"/>
    </location>
</feature>
<feature type="transmembrane region" description="Helical" evidence="12">
    <location>
        <begin position="163"/>
        <end position="183"/>
    </location>
</feature>
<keyword evidence="6 10" id="KW-0067">ATP-binding</keyword>
<evidence type="ECO:0000256" key="11">
    <source>
        <dbReference type="SAM" id="MobiDB-lite"/>
    </source>
</evidence>
<evidence type="ECO:0000256" key="6">
    <source>
        <dbReference type="ARBA" id="ARBA00022840"/>
    </source>
</evidence>
<keyword evidence="4 10" id="KW-0547">Nucleotide-binding</keyword>
<dbReference type="InterPro" id="IPR036390">
    <property type="entry name" value="WH_DNA-bd_sf"/>
</dbReference>
<dbReference type="PANTHER" id="PTHR22683">
    <property type="entry name" value="SPORULATION PROTEIN RELATED"/>
    <property type="match status" value="1"/>
</dbReference>
<dbReference type="InterPro" id="IPR003593">
    <property type="entry name" value="AAA+_ATPase"/>
</dbReference>
<dbReference type="EMBL" id="AEUW02000001">
    <property type="protein sequence ID" value="EHJ52561.1"/>
    <property type="molecule type" value="Genomic_DNA"/>
</dbReference>
<dbReference type="SUPFAM" id="SSF46785">
    <property type="entry name" value="Winged helix' DNA-binding domain"/>
    <property type="match status" value="1"/>
</dbReference>
<feature type="compositionally biased region" description="Basic residues" evidence="11">
    <location>
        <begin position="1"/>
        <end position="16"/>
    </location>
</feature>
<dbReference type="STRING" id="764298.STRMA_0223"/>
<dbReference type="Gene3D" id="3.40.50.300">
    <property type="entry name" value="P-loop containing nucleotide triphosphate hydrolases"/>
    <property type="match status" value="1"/>
</dbReference>
<sequence length="786" mass="87416">MAKTKSKRKGRTTRRPTKAEQERQKAIKRMIIAFITAFILFFAIFKLGRVGITVYNFIRLFVGSLAYPAIFAVLIYLFGTKWLRKFEGLVGGFVVTMIGLLLEWQAYLFSLATMKNQNVLKGTLQVVFSDLVNVRVANFAGGGILGALIYMPVAFLFSNIGSFLIGALFIILGFFLMSPWNVYDVMNFFKRAYSKLQTKHQERREKRFAEKEERRLANQDALQKENANAAYNAAIDLETGEVLDQAQTIDLDDIPDSRHKEPEIIGYQAEPDLYEVSKEAETLEEKNKNNQAPADQENELDEPLVMDFAPKENLHYKLPSIDLFAKDKPKNQNKEKKLVRENIKILEETFASFGIKANVERAEIGPSVTKYEVKPAVGVRVNRISNLADDLALALAAKDVRIEAPIPGKSLVGIEVPNSEIATVTFRELWEQAKTSPDNLLEVPLGKAVNGSVRSFNLARMPHILVAGSTGSGKSVAVNGIIASILMKARPDQVKFMMIDPKMVELSVYNDIPHLLIPVVTNPRKASKALQKVVDEMERRYELFSQFGVRNIAGYNAKVEAFNRQSETKQISLPLLVVIVDELADLMMVASKEVEDAIIRLGQKARAAGIHMILATQRPSVDVISGLIKANVPSRIAFAVSSGTDSRTILDENGAEKLLGRGDMLFKPIDENHPVRLQGSFISDDDVERIVSFIKEQAEADYDDSFDPGEVAETEGAANEESAEGDPLFEEAKALVLETQKASASMLQRRLSVGFNRATRLMDELEEAGVIGPAEGTKPRKVLQNN</sequence>
<evidence type="ECO:0000259" key="13">
    <source>
        <dbReference type="PROSITE" id="PS50901"/>
    </source>
</evidence>
<comment type="function">
    <text evidence="9">Essential cell division protein that coordinates cell division and chromosome segregation. The N-terminus is involved in assembly of the cell-division machinery. The C-terminus functions as a DNA motor that moves dsDNA in an ATP-dependent manner towards the difSL recombination site, which is located within the replication terminus region. Required for activation of the XerS recombinase, allowing activation of chromosome unlinking by recombination.</text>
</comment>
<keyword evidence="15" id="KW-1185">Reference proteome</keyword>
<dbReference type="CDD" id="cd01127">
    <property type="entry name" value="TrwB_TraG_TraD_VirD4"/>
    <property type="match status" value="1"/>
</dbReference>
<evidence type="ECO:0000256" key="9">
    <source>
        <dbReference type="ARBA" id="ARBA00045564"/>
    </source>
</evidence>
<dbReference type="SMART" id="SM00382">
    <property type="entry name" value="AAA"/>
    <property type="match status" value="1"/>
</dbReference>
<dbReference type="PROSITE" id="PS50901">
    <property type="entry name" value="FTSK"/>
    <property type="match status" value="1"/>
</dbReference>
<evidence type="ECO:0000256" key="4">
    <source>
        <dbReference type="ARBA" id="ARBA00022741"/>
    </source>
</evidence>
<dbReference type="InterPro" id="IPR050206">
    <property type="entry name" value="FtsK/SpoIIIE/SftA"/>
</dbReference>
<evidence type="ECO:0000256" key="1">
    <source>
        <dbReference type="ARBA" id="ARBA00004651"/>
    </source>
</evidence>
<keyword evidence="12" id="KW-0812">Transmembrane</keyword>
<dbReference type="GO" id="GO:0005524">
    <property type="term" value="F:ATP binding"/>
    <property type="evidence" value="ECO:0007669"/>
    <property type="project" value="UniProtKB-UniRule"/>
</dbReference>
<feature type="region of interest" description="Disordered" evidence="11">
    <location>
        <begin position="703"/>
        <end position="725"/>
    </location>
</feature>
<feature type="transmembrane region" description="Helical" evidence="12">
    <location>
        <begin position="26"/>
        <end position="45"/>
    </location>
</feature>
<dbReference type="InterPro" id="IPR027417">
    <property type="entry name" value="P-loop_NTPase"/>
</dbReference>
<evidence type="ECO:0000256" key="3">
    <source>
        <dbReference type="ARBA" id="ARBA00020887"/>
    </source>
</evidence>
<organism evidence="14 15">
    <name type="scientific">Streptococcus macacae NCTC 11558</name>
    <dbReference type="NCBI Taxonomy" id="764298"/>
    <lineage>
        <taxon>Bacteria</taxon>
        <taxon>Bacillati</taxon>
        <taxon>Bacillota</taxon>
        <taxon>Bacilli</taxon>
        <taxon>Lactobacillales</taxon>
        <taxon>Streptococcaceae</taxon>
        <taxon>Streptococcus</taxon>
    </lineage>
</organism>
<accession>G5JYG2</accession>
<evidence type="ECO:0000256" key="5">
    <source>
        <dbReference type="ARBA" id="ARBA00022829"/>
    </source>
</evidence>
<proteinExistence type="inferred from homology"/>
<dbReference type="SUPFAM" id="SSF52540">
    <property type="entry name" value="P-loop containing nucleoside triphosphate hydrolases"/>
    <property type="match status" value="1"/>
</dbReference>
<dbReference type="Gene3D" id="3.30.980.40">
    <property type="match status" value="1"/>
</dbReference>
<dbReference type="Gene3D" id="1.10.10.10">
    <property type="entry name" value="Winged helix-like DNA-binding domain superfamily/Winged helix DNA-binding domain"/>
    <property type="match status" value="1"/>
</dbReference>
<dbReference type="InterPro" id="IPR018541">
    <property type="entry name" value="Ftsk_gamma"/>
</dbReference>
<comment type="similarity">
    <text evidence="2">Belongs to the FtsK/SpoIIIE/SftA family.</text>
</comment>
<dbReference type="SMART" id="SM00843">
    <property type="entry name" value="Ftsk_gamma"/>
    <property type="match status" value="1"/>
</dbReference>
<keyword evidence="12" id="KW-0472">Membrane</keyword>
<dbReference type="Pfam" id="PF17854">
    <property type="entry name" value="FtsK_alpha"/>
    <property type="match status" value="1"/>
</dbReference>
<evidence type="ECO:0000256" key="8">
    <source>
        <dbReference type="ARBA" id="ARBA00025923"/>
    </source>
</evidence>
<evidence type="ECO:0000256" key="10">
    <source>
        <dbReference type="PROSITE-ProRule" id="PRU00289"/>
    </source>
</evidence>
<dbReference type="Proteomes" id="UP000003573">
    <property type="component" value="Unassembled WGS sequence"/>
</dbReference>
<evidence type="ECO:0000256" key="2">
    <source>
        <dbReference type="ARBA" id="ARBA00006474"/>
    </source>
</evidence>
<dbReference type="Pfam" id="PF09397">
    <property type="entry name" value="FtsK_gamma"/>
    <property type="match status" value="1"/>
</dbReference>
<dbReference type="GO" id="GO:0005886">
    <property type="term" value="C:plasma membrane"/>
    <property type="evidence" value="ECO:0007669"/>
    <property type="project" value="UniProtKB-SubCell"/>
</dbReference>
<feature type="region of interest" description="Disordered" evidence="11">
    <location>
        <begin position="1"/>
        <end position="22"/>
    </location>
</feature>
<dbReference type="Pfam" id="PF01580">
    <property type="entry name" value="FtsK_SpoIIIE"/>
    <property type="match status" value="1"/>
</dbReference>
<dbReference type="AlphaFoldDB" id="G5JYG2"/>
<feature type="domain" description="FtsK" evidence="13">
    <location>
        <begin position="450"/>
        <end position="647"/>
    </location>
</feature>
<feature type="compositionally biased region" description="Acidic residues" evidence="11">
    <location>
        <begin position="703"/>
        <end position="713"/>
    </location>
</feature>
<evidence type="ECO:0000256" key="12">
    <source>
        <dbReference type="SAM" id="Phobius"/>
    </source>
</evidence>
<name>G5JYG2_9STRE</name>
<keyword evidence="7" id="KW-0238">DNA-binding</keyword>
<dbReference type="eggNOG" id="COG1674">
    <property type="taxonomic scope" value="Bacteria"/>
</dbReference>
<comment type="subcellular location">
    <subcellularLocation>
        <location evidence="1">Cell membrane</location>
        <topology evidence="1">Multi-pass membrane protein</topology>
    </subcellularLocation>
</comment>
<comment type="subunit">
    <text evidence="8">Homohexamer. Forms a ring that surrounds DNA.</text>
</comment>
<dbReference type="GO" id="GO:0003677">
    <property type="term" value="F:DNA binding"/>
    <property type="evidence" value="ECO:0007669"/>
    <property type="project" value="UniProtKB-KW"/>
</dbReference>
<feature type="binding site" evidence="10">
    <location>
        <begin position="468"/>
        <end position="475"/>
    </location>
    <ligand>
        <name>ATP</name>
        <dbReference type="ChEBI" id="CHEBI:30616"/>
    </ligand>
</feature>
<dbReference type="GO" id="GO:0007059">
    <property type="term" value="P:chromosome segregation"/>
    <property type="evidence" value="ECO:0007669"/>
    <property type="project" value="UniProtKB-KW"/>
</dbReference>
<evidence type="ECO:0000313" key="15">
    <source>
        <dbReference type="Proteomes" id="UP000003573"/>
    </source>
</evidence>
<dbReference type="PANTHER" id="PTHR22683:SF41">
    <property type="entry name" value="DNA TRANSLOCASE FTSK"/>
    <property type="match status" value="1"/>
</dbReference>
<feature type="transmembrane region" description="Helical" evidence="12">
    <location>
        <begin position="57"/>
        <end position="78"/>
    </location>
</feature>
<keyword evidence="5" id="KW-0159">Chromosome partition</keyword>
<protein>
    <recommendedName>
        <fullName evidence="3">DNA translocase FtsK</fullName>
    </recommendedName>
</protein>
<dbReference type="InterPro" id="IPR036388">
    <property type="entry name" value="WH-like_DNA-bd_sf"/>
</dbReference>
<evidence type="ECO:0000256" key="7">
    <source>
        <dbReference type="ARBA" id="ARBA00023125"/>
    </source>
</evidence>
<dbReference type="InterPro" id="IPR041027">
    <property type="entry name" value="FtsK_alpha"/>
</dbReference>
<dbReference type="OrthoDB" id="9807790at2"/>
<evidence type="ECO:0000313" key="14">
    <source>
        <dbReference type="EMBL" id="EHJ52561.1"/>
    </source>
</evidence>
<keyword evidence="12" id="KW-1133">Transmembrane helix</keyword>
<comment type="caution">
    <text evidence="14">The sequence shown here is derived from an EMBL/GenBank/DDBJ whole genome shotgun (WGS) entry which is preliminary data.</text>
</comment>
<dbReference type="InterPro" id="IPR002543">
    <property type="entry name" value="FtsK_dom"/>
</dbReference>
<feature type="transmembrane region" description="Helical" evidence="12">
    <location>
        <begin position="90"/>
        <end position="112"/>
    </location>
</feature>
<reference evidence="14 15" key="1">
    <citation type="journal article" date="2014" name="Int. J. Syst. Evol. Microbiol.">
        <title>Phylogenomics and the dynamic genome evolution of the genus Streptococcus.</title>
        <authorList>
            <consortium name="The Broad Institute Genome Sequencing Platform"/>
            <person name="Richards V.P."/>
            <person name="Palmer S.R."/>
            <person name="Pavinski Bitar P.D."/>
            <person name="Qin X."/>
            <person name="Weinstock G.M."/>
            <person name="Highlander S.K."/>
            <person name="Town C.D."/>
            <person name="Burne R.A."/>
            <person name="Stanhope M.J."/>
        </authorList>
    </citation>
    <scope>NUCLEOTIDE SEQUENCE [LARGE SCALE GENOMIC DNA]</scope>
    <source>
        <strain evidence="14 15">NCTC 11558</strain>
    </source>
</reference>
<gene>
    <name evidence="14" type="ORF">STRMA_0223</name>
</gene>